<dbReference type="RefSeq" id="WP_285664992.1">
    <property type="nucleotide sequence ID" value="NZ_BSTX01000003.1"/>
</dbReference>
<dbReference type="AlphaFoldDB" id="A0A9W6WAP0"/>
<feature type="transmembrane region" description="Helical" evidence="1">
    <location>
        <begin position="36"/>
        <end position="55"/>
    </location>
</feature>
<comment type="caution">
    <text evidence="2">The sequence shown here is derived from an EMBL/GenBank/DDBJ whole genome shotgun (WGS) entry which is preliminary data.</text>
</comment>
<gene>
    <name evidence="2" type="ORF">Afil01_46560</name>
</gene>
<name>A0A9W6WAP0_9ACTN</name>
<reference evidence="2" key="1">
    <citation type="submission" date="2023-03" db="EMBL/GenBank/DDBJ databases">
        <title>Actinorhabdospora filicis NBRC 111898.</title>
        <authorList>
            <person name="Ichikawa N."/>
            <person name="Sato H."/>
            <person name="Tonouchi N."/>
        </authorList>
    </citation>
    <scope>NUCLEOTIDE SEQUENCE</scope>
    <source>
        <strain evidence="2">NBRC 111898</strain>
    </source>
</reference>
<proteinExistence type="predicted"/>
<keyword evidence="1" id="KW-0812">Transmembrane</keyword>
<keyword evidence="1" id="KW-0472">Membrane</keyword>
<organism evidence="2 3">
    <name type="scientific">Actinorhabdospora filicis</name>
    <dbReference type="NCBI Taxonomy" id="1785913"/>
    <lineage>
        <taxon>Bacteria</taxon>
        <taxon>Bacillati</taxon>
        <taxon>Actinomycetota</taxon>
        <taxon>Actinomycetes</taxon>
        <taxon>Micromonosporales</taxon>
        <taxon>Micromonosporaceae</taxon>
        <taxon>Actinorhabdospora</taxon>
    </lineage>
</organism>
<dbReference type="EMBL" id="BSTX01000003">
    <property type="protein sequence ID" value="GLZ79849.1"/>
    <property type="molecule type" value="Genomic_DNA"/>
</dbReference>
<accession>A0A9W6WAP0</accession>
<feature type="transmembrane region" description="Helical" evidence="1">
    <location>
        <begin position="92"/>
        <end position="112"/>
    </location>
</feature>
<sequence>MSLKPLMLALRLCLELIAVASFGVLGWRVTGTPWRYLLVAALPVLAMTLWGVFAVPGDPSRKGDAPVPVPGAVRILVEAVVLWGGAGALWLAGLPWLALASGVVLAVYYVLARDRIGWLLRR</sequence>
<evidence type="ECO:0008006" key="4">
    <source>
        <dbReference type="Google" id="ProtNLM"/>
    </source>
</evidence>
<keyword evidence="1" id="KW-1133">Transmembrane helix</keyword>
<keyword evidence="3" id="KW-1185">Reference proteome</keyword>
<dbReference type="Pfam" id="PF10823">
    <property type="entry name" value="DUF2568"/>
    <property type="match status" value="1"/>
</dbReference>
<dbReference type="InterPro" id="IPR021214">
    <property type="entry name" value="DUF2568"/>
</dbReference>
<evidence type="ECO:0000256" key="1">
    <source>
        <dbReference type="SAM" id="Phobius"/>
    </source>
</evidence>
<dbReference type="Proteomes" id="UP001165079">
    <property type="component" value="Unassembled WGS sequence"/>
</dbReference>
<evidence type="ECO:0000313" key="2">
    <source>
        <dbReference type="EMBL" id="GLZ79849.1"/>
    </source>
</evidence>
<evidence type="ECO:0000313" key="3">
    <source>
        <dbReference type="Proteomes" id="UP001165079"/>
    </source>
</evidence>
<protein>
    <recommendedName>
        <fullName evidence="4">DUF2568 domain-containing protein</fullName>
    </recommendedName>
</protein>